<feature type="transmembrane region" description="Helical" evidence="1">
    <location>
        <begin position="95"/>
        <end position="120"/>
    </location>
</feature>
<proteinExistence type="predicted"/>
<dbReference type="RefSeq" id="WP_229960156.1">
    <property type="nucleotide sequence ID" value="NZ_JAJJWI010000007.1"/>
</dbReference>
<reference evidence="4" key="1">
    <citation type="journal article" date="2019" name="Int. J. Syst. Evol. Microbiol.">
        <title>The Global Catalogue of Microorganisms (GCM) 10K type strain sequencing project: providing services to taxonomists for standard genome sequencing and annotation.</title>
        <authorList>
            <consortium name="The Broad Institute Genomics Platform"/>
            <consortium name="The Broad Institute Genome Sequencing Center for Infectious Disease"/>
            <person name="Wu L."/>
            <person name="Ma J."/>
        </authorList>
    </citation>
    <scope>NUCLEOTIDE SEQUENCE [LARGE SCALE GENOMIC DNA]</scope>
    <source>
        <strain evidence="4">JCM 16545</strain>
    </source>
</reference>
<dbReference type="PANTHER" id="PTHR22911">
    <property type="entry name" value="ACYL-MALONYL CONDENSING ENZYME-RELATED"/>
    <property type="match status" value="1"/>
</dbReference>
<keyword evidence="4" id="KW-1185">Reference proteome</keyword>
<comment type="caution">
    <text evidence="3">The sequence shown here is derived from an EMBL/GenBank/DDBJ whole genome shotgun (WGS) entry which is preliminary data.</text>
</comment>
<gene>
    <name evidence="3" type="ORF">ACFSKU_05955</name>
</gene>
<feature type="transmembrane region" description="Helical" evidence="1">
    <location>
        <begin position="266"/>
        <end position="283"/>
    </location>
</feature>
<accession>A0ABW4WUH7</accession>
<keyword evidence="1" id="KW-0812">Transmembrane</keyword>
<feature type="domain" description="EamA" evidence="2">
    <location>
        <begin position="174"/>
        <end position="306"/>
    </location>
</feature>
<feature type="domain" description="EamA" evidence="2">
    <location>
        <begin position="25"/>
        <end position="166"/>
    </location>
</feature>
<name>A0ABW4WUH7_9BACT</name>
<feature type="transmembrane region" description="Helical" evidence="1">
    <location>
        <begin position="201"/>
        <end position="221"/>
    </location>
</feature>
<dbReference type="InterPro" id="IPR037185">
    <property type="entry name" value="EmrE-like"/>
</dbReference>
<evidence type="ECO:0000259" key="2">
    <source>
        <dbReference type="Pfam" id="PF00892"/>
    </source>
</evidence>
<feature type="transmembrane region" description="Helical" evidence="1">
    <location>
        <begin position="126"/>
        <end position="144"/>
    </location>
</feature>
<evidence type="ECO:0000313" key="4">
    <source>
        <dbReference type="Proteomes" id="UP001597369"/>
    </source>
</evidence>
<evidence type="ECO:0000256" key="1">
    <source>
        <dbReference type="SAM" id="Phobius"/>
    </source>
</evidence>
<protein>
    <submittedName>
        <fullName evidence="3">EamA family transporter</fullName>
    </submittedName>
</protein>
<evidence type="ECO:0000313" key="3">
    <source>
        <dbReference type="EMBL" id="MFD2066422.1"/>
    </source>
</evidence>
<organism evidence="3 4">
    <name type="scientific">Pontibacter silvestris</name>
    <dbReference type="NCBI Taxonomy" id="2305183"/>
    <lineage>
        <taxon>Bacteria</taxon>
        <taxon>Pseudomonadati</taxon>
        <taxon>Bacteroidota</taxon>
        <taxon>Cytophagia</taxon>
        <taxon>Cytophagales</taxon>
        <taxon>Hymenobacteraceae</taxon>
        <taxon>Pontibacter</taxon>
    </lineage>
</organism>
<dbReference type="Proteomes" id="UP001597369">
    <property type="component" value="Unassembled WGS sequence"/>
</dbReference>
<dbReference type="InterPro" id="IPR000620">
    <property type="entry name" value="EamA_dom"/>
</dbReference>
<feature type="transmembrane region" description="Helical" evidence="1">
    <location>
        <begin position="24"/>
        <end position="42"/>
    </location>
</feature>
<keyword evidence="1" id="KW-1133">Transmembrane helix</keyword>
<dbReference type="Pfam" id="PF00892">
    <property type="entry name" value="EamA"/>
    <property type="match status" value="2"/>
</dbReference>
<feature type="transmembrane region" description="Helical" evidence="1">
    <location>
        <begin position="289"/>
        <end position="309"/>
    </location>
</feature>
<keyword evidence="1" id="KW-0472">Membrane</keyword>
<feature type="transmembrane region" description="Helical" evidence="1">
    <location>
        <begin position="54"/>
        <end position="74"/>
    </location>
</feature>
<sequence>MLLTTFFTFAHFYISMETTNTKPYYAAGIAAFVIWGFLPIPLKALSPYASGQILYFRIATSMFILLFISLFLRRNILFATIRQIRNSVPHERRRFVLFTFFGGALQTINWLTFIYVINHINIQTGSFSYLLCPIMTAVLGFLLLKEPLRKNQWIAIGLSSLSCVLVGSGEINSLLFSLIIGLSYALYLITQRILKAHDKIVLLTLQLMLSFTFIAPFYSYFKGDAGTTLDLNFFLFVFLIGAFFTVLPLFLNLYALKELTSGTIGILMYINPIINFVVAFIFFKEETTPVKVFAYVIIFVSVIIYNLNIKGKRKTGEGMAIPTMSAAAVTGKKVTL</sequence>
<dbReference type="EMBL" id="JBHUHV010000019">
    <property type="protein sequence ID" value="MFD2066422.1"/>
    <property type="molecule type" value="Genomic_DNA"/>
</dbReference>
<dbReference type="SUPFAM" id="SSF103481">
    <property type="entry name" value="Multidrug resistance efflux transporter EmrE"/>
    <property type="match status" value="2"/>
</dbReference>
<dbReference type="PANTHER" id="PTHR22911:SF137">
    <property type="entry name" value="SOLUTE CARRIER FAMILY 35 MEMBER G2-RELATED"/>
    <property type="match status" value="1"/>
</dbReference>
<feature type="transmembrane region" description="Helical" evidence="1">
    <location>
        <begin position="233"/>
        <end position="254"/>
    </location>
</feature>